<proteinExistence type="predicted"/>
<reference evidence="2 3" key="1">
    <citation type="submission" date="2024-11" db="EMBL/GenBank/DDBJ databases">
        <title>A near-complete genome assembly of Cinchona calisaya.</title>
        <authorList>
            <person name="Lian D.C."/>
            <person name="Zhao X.W."/>
            <person name="Wei L."/>
        </authorList>
    </citation>
    <scope>NUCLEOTIDE SEQUENCE [LARGE SCALE GENOMIC DNA]</scope>
    <source>
        <tissue evidence="2">Nenye</tissue>
    </source>
</reference>
<name>A0ABD3A9Q9_9GENT</name>
<evidence type="ECO:0000313" key="2">
    <source>
        <dbReference type="EMBL" id="KAL3527207.1"/>
    </source>
</evidence>
<organism evidence="2 3">
    <name type="scientific">Cinchona calisaya</name>
    <dbReference type="NCBI Taxonomy" id="153742"/>
    <lineage>
        <taxon>Eukaryota</taxon>
        <taxon>Viridiplantae</taxon>
        <taxon>Streptophyta</taxon>
        <taxon>Embryophyta</taxon>
        <taxon>Tracheophyta</taxon>
        <taxon>Spermatophyta</taxon>
        <taxon>Magnoliopsida</taxon>
        <taxon>eudicotyledons</taxon>
        <taxon>Gunneridae</taxon>
        <taxon>Pentapetalae</taxon>
        <taxon>asterids</taxon>
        <taxon>lamiids</taxon>
        <taxon>Gentianales</taxon>
        <taxon>Rubiaceae</taxon>
        <taxon>Cinchonoideae</taxon>
        <taxon>Cinchoneae</taxon>
        <taxon>Cinchona</taxon>
    </lineage>
</organism>
<accession>A0ABD3A9Q9</accession>
<comment type="caution">
    <text evidence="2">The sequence shown here is derived from an EMBL/GenBank/DDBJ whole genome shotgun (WGS) entry which is preliminary data.</text>
</comment>
<evidence type="ECO:0000313" key="3">
    <source>
        <dbReference type="Proteomes" id="UP001630127"/>
    </source>
</evidence>
<evidence type="ECO:0000256" key="1">
    <source>
        <dbReference type="SAM" id="MobiDB-lite"/>
    </source>
</evidence>
<feature type="region of interest" description="Disordered" evidence="1">
    <location>
        <begin position="23"/>
        <end position="48"/>
    </location>
</feature>
<dbReference type="EMBL" id="JBJUIK010000005">
    <property type="protein sequence ID" value="KAL3527207.1"/>
    <property type="molecule type" value="Genomic_DNA"/>
</dbReference>
<protein>
    <recommendedName>
        <fullName evidence="4">Josephin-like protein</fullName>
    </recommendedName>
</protein>
<sequence length="99" mass="11101">MSLFDRFREAVFKLIMLSALSKASHQERKHSGNAQRPSSYTSTYNYNTNPYEPHHSEAVADCIEFIKKSATADDNRSSTASMSTIMDDPGEVIRALPVM</sequence>
<dbReference type="PANTHER" id="PTHR35111:SF1">
    <property type="entry name" value="OS04G0115900 PROTEIN"/>
    <property type="match status" value="1"/>
</dbReference>
<dbReference type="Proteomes" id="UP001630127">
    <property type="component" value="Unassembled WGS sequence"/>
</dbReference>
<keyword evidence="3" id="KW-1185">Reference proteome</keyword>
<dbReference type="AlphaFoldDB" id="A0ABD3A9Q9"/>
<evidence type="ECO:0008006" key="4">
    <source>
        <dbReference type="Google" id="ProtNLM"/>
    </source>
</evidence>
<feature type="compositionally biased region" description="Low complexity" evidence="1">
    <location>
        <begin position="38"/>
        <end position="48"/>
    </location>
</feature>
<gene>
    <name evidence="2" type="ORF">ACH5RR_011863</name>
</gene>
<dbReference type="PANTHER" id="PTHR35111">
    <property type="entry name" value="F10A5.9-RELATED"/>
    <property type="match status" value="1"/>
</dbReference>